<evidence type="ECO:0000313" key="7">
    <source>
        <dbReference type="Proteomes" id="UP000019591"/>
    </source>
</evidence>
<evidence type="ECO:0000259" key="5">
    <source>
        <dbReference type="PROSITE" id="PS50975"/>
    </source>
</evidence>
<dbReference type="Proteomes" id="UP000019591">
    <property type="component" value="Plasmid EAL2_808p"/>
</dbReference>
<dbReference type="Gene3D" id="3.30.470.20">
    <property type="entry name" value="ATP-grasp fold, B domain"/>
    <property type="match status" value="1"/>
</dbReference>
<keyword evidence="7" id="KW-1185">Reference proteome</keyword>
<evidence type="ECO:0000256" key="4">
    <source>
        <dbReference type="PROSITE-ProRule" id="PRU00409"/>
    </source>
</evidence>
<protein>
    <submittedName>
        <fullName evidence="6">Phosphoribosylglycinamide synthetase, ATP-grasp (A) domain</fullName>
    </submittedName>
</protein>
<proteinExistence type="predicted"/>
<dbReference type="PATRIC" id="fig|1286171.3.peg.2796"/>
<dbReference type="InterPro" id="IPR013815">
    <property type="entry name" value="ATP_grasp_subdomain_1"/>
</dbReference>
<dbReference type="GO" id="GO:0005524">
    <property type="term" value="F:ATP binding"/>
    <property type="evidence" value="ECO:0007669"/>
    <property type="project" value="UniProtKB-UniRule"/>
</dbReference>
<dbReference type="PANTHER" id="PTHR43585:SF2">
    <property type="entry name" value="ATP-GRASP ENZYME FSQD"/>
    <property type="match status" value="1"/>
</dbReference>
<dbReference type="RefSeq" id="WP_025436960.1">
    <property type="nucleotide sequence ID" value="NZ_CP007453.1"/>
</dbReference>
<dbReference type="SUPFAM" id="SSF56059">
    <property type="entry name" value="Glutathione synthetase ATP-binding domain-like"/>
    <property type="match status" value="1"/>
</dbReference>
<dbReference type="InterPro" id="IPR011761">
    <property type="entry name" value="ATP-grasp"/>
</dbReference>
<dbReference type="InterPro" id="IPR052032">
    <property type="entry name" value="ATP-dep_AA_Ligase"/>
</dbReference>
<feature type="domain" description="ATP-grasp" evidence="5">
    <location>
        <begin position="117"/>
        <end position="306"/>
    </location>
</feature>
<dbReference type="Pfam" id="PF13535">
    <property type="entry name" value="ATP-grasp_4"/>
    <property type="match status" value="1"/>
</dbReference>
<dbReference type="AlphaFoldDB" id="W8TB92"/>
<accession>W8TB92</accession>
<keyword evidence="2 4" id="KW-0547">Nucleotide-binding</keyword>
<dbReference type="OrthoDB" id="24041at2"/>
<dbReference type="KEGG" id="eac:EAL2_808p06120"/>
<evidence type="ECO:0000256" key="2">
    <source>
        <dbReference type="ARBA" id="ARBA00022741"/>
    </source>
</evidence>
<geneLocation type="plasmid" evidence="6 7">
    <name>EAL2_808p</name>
</geneLocation>
<dbReference type="PROSITE" id="PS50975">
    <property type="entry name" value="ATP_GRASP"/>
    <property type="match status" value="1"/>
</dbReference>
<dbReference type="Gene3D" id="3.40.50.20">
    <property type="match status" value="1"/>
</dbReference>
<sequence>MNYVFVSPSFPSNFKYFAMRLHDEGVNVLGIGSDHYDSIDPELKGAMTEYYRVDKMEDYDQMLRACAYFTHRHGKIDRIESHNEYWLEQDAKLRTDFNVFGFKTADMENIKFKSRMKEAFKKAGVPVARGKVVKSMEAAMALIAEVGYPVCAKPDNGVGAANTYKLRSDEDLAHFFETKPSTEYIMEEFIEGEIHTFDGLVDREGEPVFMSSFVFDKGVMETVNEDLDMFYYSQREIPEDLKAYGLSALKAFGLRERFFHIEFFRQKDGRLVGLEINVRPPGGLSMDMFNFASDSDLYRQYARLVAGKELEMNTQRAYYCAYVGIKERSNILHSHSVEESLNAYGNITVHHGSIASIFAAAIGDYAFILRSPELEPLKEAARFIMQRD</sequence>
<evidence type="ECO:0000256" key="1">
    <source>
        <dbReference type="ARBA" id="ARBA00022598"/>
    </source>
</evidence>
<dbReference type="InterPro" id="IPR005479">
    <property type="entry name" value="CPAse_ATP-bd"/>
</dbReference>
<dbReference type="Gene3D" id="3.30.1490.20">
    <property type="entry name" value="ATP-grasp fold, A domain"/>
    <property type="match status" value="1"/>
</dbReference>
<name>W8TB92_PEPAC</name>
<gene>
    <name evidence="6" type="ORF">EAL2_808p06120</name>
</gene>
<evidence type="ECO:0000313" key="6">
    <source>
        <dbReference type="EMBL" id="AHM58115.1"/>
    </source>
</evidence>
<keyword evidence="6" id="KW-0614">Plasmid</keyword>
<reference evidence="6 7" key="1">
    <citation type="journal article" date="2014" name="Genome Announc.">
        <title>Complete Genome Sequence of Amino Acid-Utilizing Eubacterium acidaminophilum al-2 (DSM 3953).</title>
        <authorList>
            <person name="Poehlein A."/>
            <person name="Andreesen J.R."/>
            <person name="Daniel R."/>
        </authorList>
    </citation>
    <scope>NUCLEOTIDE SEQUENCE [LARGE SCALE GENOMIC DNA]</scope>
    <source>
        <strain evidence="6 7">DSM 3953</strain>
        <plasmid evidence="7">Plasmid EAL2_808p</plasmid>
    </source>
</reference>
<dbReference type="PANTHER" id="PTHR43585">
    <property type="entry name" value="FUMIPYRROLE BIOSYNTHESIS PROTEIN C"/>
    <property type="match status" value="1"/>
</dbReference>
<dbReference type="HOGENOM" id="CLU_056352_0_0_9"/>
<dbReference type="Pfam" id="PF02786">
    <property type="entry name" value="CPSase_L_D2"/>
    <property type="match status" value="1"/>
</dbReference>
<keyword evidence="3 4" id="KW-0067">ATP-binding</keyword>
<dbReference type="GO" id="GO:0046872">
    <property type="term" value="F:metal ion binding"/>
    <property type="evidence" value="ECO:0007669"/>
    <property type="project" value="InterPro"/>
</dbReference>
<organism evidence="6 7">
    <name type="scientific">Peptoclostridium acidaminophilum DSM 3953</name>
    <dbReference type="NCBI Taxonomy" id="1286171"/>
    <lineage>
        <taxon>Bacteria</taxon>
        <taxon>Bacillati</taxon>
        <taxon>Bacillota</taxon>
        <taxon>Clostridia</taxon>
        <taxon>Peptostreptococcales</taxon>
        <taxon>Peptoclostridiaceae</taxon>
        <taxon>Peptoclostridium</taxon>
    </lineage>
</organism>
<dbReference type="GO" id="GO:0016874">
    <property type="term" value="F:ligase activity"/>
    <property type="evidence" value="ECO:0007669"/>
    <property type="project" value="UniProtKB-KW"/>
</dbReference>
<keyword evidence="1" id="KW-0436">Ligase</keyword>
<dbReference type="eggNOG" id="COG0026">
    <property type="taxonomic scope" value="Bacteria"/>
</dbReference>
<dbReference type="EMBL" id="CP007453">
    <property type="protein sequence ID" value="AHM58115.1"/>
    <property type="molecule type" value="Genomic_DNA"/>
</dbReference>
<evidence type="ECO:0000256" key="3">
    <source>
        <dbReference type="ARBA" id="ARBA00022840"/>
    </source>
</evidence>